<evidence type="ECO:0000256" key="7">
    <source>
        <dbReference type="SAM" id="Phobius"/>
    </source>
</evidence>
<dbReference type="PANTHER" id="PTHR47245:SF1">
    <property type="entry name" value="FOLDASE PROTEIN PRSA"/>
    <property type="match status" value="1"/>
</dbReference>
<accession>V6LYY2</accession>
<keyword evidence="5 6" id="KW-0413">Isomerase</keyword>
<dbReference type="Pfam" id="PF13624">
    <property type="entry name" value="SurA_N_3"/>
    <property type="match status" value="1"/>
</dbReference>
<dbReference type="RefSeq" id="WP_023558815.1">
    <property type="nucleotide sequence ID" value="NZ_KI629786.1"/>
</dbReference>
<dbReference type="PROSITE" id="PS50198">
    <property type="entry name" value="PPIC_PPIASE_2"/>
    <property type="match status" value="1"/>
</dbReference>
<sequence>MTNGKGLWTFVGALVVLLMVVTWSWSQSSGKLKTAAVVGEKTITDAEWVTALKEKYGQQVLQDMINREVVFQEAQRLGVTVNPERLKKELEQIRESYGSQTDEEFEQALKKQAGTTIEALTREITYQLLLRELATQEVTVSEDQIQAFYHNNPERFVQPLQVHLRKIAVASREEADRVLAELKQGANFQTLAKERSIDDATAAAGGNMGWVTLEKSDLTDEAKKLLADLKKGTVSPPVKQEEEYVIYEVVERREAKQLTYDQVKDELREEIAFAQVESLDAILERLRESAGVETNGQMPH</sequence>
<dbReference type="HOGENOM" id="CLU_034646_10_1_9"/>
<keyword evidence="3" id="KW-0732">Signal</keyword>
<dbReference type="GO" id="GO:0003755">
    <property type="term" value="F:peptidyl-prolyl cis-trans isomerase activity"/>
    <property type="evidence" value="ECO:0007669"/>
    <property type="project" value="UniProtKB-KW"/>
</dbReference>
<keyword evidence="4 6" id="KW-0697">Rotamase</keyword>
<dbReference type="PANTHER" id="PTHR47245">
    <property type="entry name" value="PEPTIDYLPROLYL ISOMERASE"/>
    <property type="match status" value="1"/>
</dbReference>
<dbReference type="SUPFAM" id="SSF109998">
    <property type="entry name" value="Triger factor/SurA peptide-binding domain-like"/>
    <property type="match status" value="1"/>
</dbReference>
<proteinExistence type="predicted"/>
<dbReference type="PATRIC" id="fig|1408254.3.peg.4923"/>
<keyword evidence="7" id="KW-1133">Transmembrane helix</keyword>
<protein>
    <recommendedName>
        <fullName evidence="2">peptidylprolyl isomerase</fullName>
        <ecNumber evidence="2">5.2.1.8</ecNumber>
    </recommendedName>
</protein>
<dbReference type="STRING" id="1408254.T458_25170"/>
<evidence type="ECO:0000256" key="2">
    <source>
        <dbReference type="ARBA" id="ARBA00013194"/>
    </source>
</evidence>
<keyword evidence="10" id="KW-1185">Reference proteome</keyword>
<reference evidence="9 10" key="1">
    <citation type="journal article" date="2014" name="Genome Announc.">
        <title>Draft Genome Sequence of Brevibacillus panacihumi Strain W25, a Halotolerant Hydrocarbon-Degrading Bacterium.</title>
        <authorList>
            <person name="Wang X."/>
            <person name="Jin D."/>
            <person name="Zhou L."/>
            <person name="Wu L."/>
            <person name="An W."/>
            <person name="Chen Y."/>
            <person name="Zhao L."/>
        </authorList>
    </citation>
    <scope>NUCLEOTIDE SEQUENCE [LARGE SCALE GENOMIC DNA]</scope>
    <source>
        <strain evidence="9 10">W25</strain>
    </source>
</reference>
<dbReference type="Gene3D" id="1.10.4030.10">
    <property type="entry name" value="Porin chaperone SurA, peptide-binding domain"/>
    <property type="match status" value="1"/>
</dbReference>
<dbReference type="EC" id="5.2.1.8" evidence="2"/>
<evidence type="ECO:0000256" key="3">
    <source>
        <dbReference type="ARBA" id="ARBA00022729"/>
    </source>
</evidence>
<dbReference type="InterPro" id="IPR000297">
    <property type="entry name" value="PPIase_PpiC"/>
</dbReference>
<dbReference type="OrthoDB" id="14196at2"/>
<keyword evidence="7" id="KW-0812">Transmembrane</keyword>
<evidence type="ECO:0000313" key="9">
    <source>
        <dbReference type="EMBL" id="EST51681.1"/>
    </source>
</evidence>
<dbReference type="eggNOG" id="COG0760">
    <property type="taxonomic scope" value="Bacteria"/>
</dbReference>
<dbReference type="Pfam" id="PF13145">
    <property type="entry name" value="Rotamase_2"/>
    <property type="match status" value="1"/>
</dbReference>
<dbReference type="InterPro" id="IPR046357">
    <property type="entry name" value="PPIase_dom_sf"/>
</dbReference>
<evidence type="ECO:0000259" key="8">
    <source>
        <dbReference type="PROSITE" id="PS50198"/>
    </source>
</evidence>
<dbReference type="Proteomes" id="UP000017973">
    <property type="component" value="Unassembled WGS sequence"/>
</dbReference>
<gene>
    <name evidence="9" type="ORF">T458_25170</name>
</gene>
<name>V6LYY2_9BACL</name>
<organism evidence="9 10">
    <name type="scientific">Brevibacillus panacihumi W25</name>
    <dbReference type="NCBI Taxonomy" id="1408254"/>
    <lineage>
        <taxon>Bacteria</taxon>
        <taxon>Bacillati</taxon>
        <taxon>Bacillota</taxon>
        <taxon>Bacilli</taxon>
        <taxon>Bacillales</taxon>
        <taxon>Paenibacillaceae</taxon>
        <taxon>Brevibacillus</taxon>
    </lineage>
</organism>
<evidence type="ECO:0000256" key="5">
    <source>
        <dbReference type="ARBA" id="ARBA00023235"/>
    </source>
</evidence>
<evidence type="ECO:0000256" key="6">
    <source>
        <dbReference type="PROSITE-ProRule" id="PRU00278"/>
    </source>
</evidence>
<dbReference type="InterPro" id="IPR050245">
    <property type="entry name" value="PrsA_foldase"/>
</dbReference>
<evidence type="ECO:0000313" key="10">
    <source>
        <dbReference type="Proteomes" id="UP000017973"/>
    </source>
</evidence>
<evidence type="ECO:0000256" key="4">
    <source>
        <dbReference type="ARBA" id="ARBA00023110"/>
    </source>
</evidence>
<feature type="domain" description="PpiC" evidence="8">
    <location>
        <begin position="159"/>
        <end position="251"/>
    </location>
</feature>
<comment type="catalytic activity">
    <reaction evidence="1">
        <text>[protein]-peptidylproline (omega=180) = [protein]-peptidylproline (omega=0)</text>
        <dbReference type="Rhea" id="RHEA:16237"/>
        <dbReference type="Rhea" id="RHEA-COMP:10747"/>
        <dbReference type="Rhea" id="RHEA-COMP:10748"/>
        <dbReference type="ChEBI" id="CHEBI:83833"/>
        <dbReference type="ChEBI" id="CHEBI:83834"/>
        <dbReference type="EC" id="5.2.1.8"/>
    </reaction>
</comment>
<dbReference type="InterPro" id="IPR027304">
    <property type="entry name" value="Trigger_fact/SurA_dom_sf"/>
</dbReference>
<dbReference type="AlphaFoldDB" id="V6LYY2"/>
<feature type="transmembrane region" description="Helical" evidence="7">
    <location>
        <begin position="6"/>
        <end position="25"/>
    </location>
</feature>
<keyword evidence="7" id="KW-0472">Membrane</keyword>
<dbReference type="Gene3D" id="3.10.50.40">
    <property type="match status" value="1"/>
</dbReference>
<evidence type="ECO:0000256" key="1">
    <source>
        <dbReference type="ARBA" id="ARBA00000971"/>
    </source>
</evidence>
<dbReference type="SUPFAM" id="SSF54534">
    <property type="entry name" value="FKBP-like"/>
    <property type="match status" value="1"/>
</dbReference>
<comment type="caution">
    <text evidence="9">The sequence shown here is derived from an EMBL/GenBank/DDBJ whole genome shotgun (WGS) entry which is preliminary data.</text>
</comment>
<dbReference type="EMBL" id="AYJU01000018">
    <property type="protein sequence ID" value="EST51681.1"/>
    <property type="molecule type" value="Genomic_DNA"/>
</dbReference>